<dbReference type="eggNOG" id="COG0671">
    <property type="taxonomic scope" value="Bacteria"/>
</dbReference>
<gene>
    <name evidence="1" type="ordered locus">ambt_04560</name>
</gene>
<dbReference type="HOGENOM" id="CLU_502237_0_0_6"/>
<evidence type="ECO:0000313" key="2">
    <source>
        <dbReference type="Proteomes" id="UP000000683"/>
    </source>
</evidence>
<dbReference type="Proteomes" id="UP000000683">
    <property type="component" value="Chromosome"/>
</dbReference>
<keyword evidence="2" id="KW-1185">Reference proteome</keyword>
<dbReference type="InterPro" id="IPR036938">
    <property type="entry name" value="PAP2/HPO_sf"/>
</dbReference>
<dbReference type="Gene3D" id="1.10.606.10">
    <property type="entry name" value="Vanadium-containing Chloroperoxidase, domain 2"/>
    <property type="match status" value="1"/>
</dbReference>
<protein>
    <submittedName>
        <fullName evidence="1">Vanadium-dependent bromoperoxidase 2</fullName>
    </submittedName>
</protein>
<dbReference type="RefSeq" id="WP_013783403.1">
    <property type="nucleotide sequence ID" value="NC_015554.1"/>
</dbReference>
<dbReference type="CDD" id="cd03398">
    <property type="entry name" value="PAP2_haloperoxidase"/>
    <property type="match status" value="1"/>
</dbReference>
<sequence length="588" mass="64344">MNETQNQRSKDSLDYRIRIASLNRHQSIHSQVMHINNGDEKSSINYAMSFTKGLEHNPETGLVQNAETCEALIDAINGGEISPFHAIDVPTAEGKRRLWEAPTAGFVFDVQGPDAQEVTMAPPPGLGSSELTFEMAEVYELAVLRDTALNKFSELSDEIAGPCERLNKLSYAMRGFCGRPRLTAKNACGDKVLTPGTVFRGSSPGVGIGPYLSCFMLMGGGNTKSSVESGLINYGAQTINQKVPKASDKNFMLEFDEWVAVQNGYSRNNTPKTGTGNYEENSGELKLTFIKTPRDLATYVHFDALYQAYLNACLILLSQKESQDFAPFDSNFVNLSGEFPNSRAGGFALFGGPHILSLVTEVATRALKAVRYQKFQVHRRLRPEVLAARIAKSDNDAFKAAVGGAASTNFENMKADLSDTLAKINELFHTEDLLPMAFAEGSPMHPSYGAGHSTVAGACVTVLKAFFDTNAQLARKGESVCFVKPEIAERDNWQPVKIVATDNDDTLTIEDSDEVITLEAELNKLAANISIGRNMGGVHFFSDYYDSLRMGEEIALGILKDQAESYPYDAFTLSVKTFDGDEKLITRS</sequence>
<dbReference type="OrthoDB" id="7793240at2"/>
<name>F5ZB27_ALTNA</name>
<dbReference type="PANTHER" id="PTHR34599">
    <property type="entry name" value="PEROXIDASE-RELATED"/>
    <property type="match status" value="1"/>
</dbReference>
<dbReference type="InterPro" id="IPR016119">
    <property type="entry name" value="Br/Cl_peroxidase_C"/>
</dbReference>
<accession>F5ZB27</accession>
<dbReference type="EMBL" id="CP002339">
    <property type="protein sequence ID" value="AEF02462.1"/>
    <property type="molecule type" value="Genomic_DNA"/>
</dbReference>
<reference evidence="1 2" key="1">
    <citation type="journal article" date="2011" name="J. Bacteriol.">
        <title>Complete genome sequence of the polycyclic aromatic hydrocarbon-degrading bacterium Alteromonas sp. strain SN2.</title>
        <authorList>
            <person name="Jin H.M."/>
            <person name="Jeong H."/>
            <person name="Moon E.J."/>
            <person name="Math R.K."/>
            <person name="Lee K."/>
            <person name="Kim H.J."/>
            <person name="Jeon C.O."/>
            <person name="Oh T.K."/>
            <person name="Kim J.F."/>
        </authorList>
    </citation>
    <scope>NUCLEOTIDE SEQUENCE [LARGE SCALE GENOMIC DNA]</scope>
    <source>
        <strain evidence="2">JCM 17741 / KACC 18427 / KCTC 11700BP / SN2</strain>
    </source>
</reference>
<dbReference type="GO" id="GO:0004601">
    <property type="term" value="F:peroxidase activity"/>
    <property type="evidence" value="ECO:0007669"/>
    <property type="project" value="UniProtKB-KW"/>
</dbReference>
<proteinExistence type="predicted"/>
<dbReference type="KEGG" id="alt:ambt_04560"/>
<dbReference type="SUPFAM" id="SSF48317">
    <property type="entry name" value="Acid phosphatase/Vanadium-dependent haloperoxidase"/>
    <property type="match status" value="1"/>
</dbReference>
<organism evidence="1 2">
    <name type="scientific">Alteromonas naphthalenivorans</name>
    <dbReference type="NCBI Taxonomy" id="715451"/>
    <lineage>
        <taxon>Bacteria</taxon>
        <taxon>Pseudomonadati</taxon>
        <taxon>Pseudomonadota</taxon>
        <taxon>Gammaproteobacteria</taxon>
        <taxon>Alteromonadales</taxon>
        <taxon>Alteromonadaceae</taxon>
        <taxon>Alteromonas/Salinimonas group</taxon>
        <taxon>Alteromonas</taxon>
    </lineage>
</organism>
<evidence type="ECO:0000313" key="1">
    <source>
        <dbReference type="EMBL" id="AEF02462.1"/>
    </source>
</evidence>
<dbReference type="InterPro" id="IPR052559">
    <property type="entry name" value="V-haloperoxidase"/>
</dbReference>
<dbReference type="PANTHER" id="PTHR34599:SF1">
    <property type="entry name" value="PHOSPHATIDIC ACID PHOSPHATASE TYPE 2_HALOPEROXIDASE DOMAIN-CONTAINING PROTEIN"/>
    <property type="match status" value="1"/>
</dbReference>
<dbReference type="AlphaFoldDB" id="F5ZB27"/>